<dbReference type="AlphaFoldDB" id="A0AAW2KA08"/>
<organism evidence="2">
    <name type="scientific">Sesamum radiatum</name>
    <name type="common">Black benniseed</name>
    <dbReference type="NCBI Taxonomy" id="300843"/>
    <lineage>
        <taxon>Eukaryota</taxon>
        <taxon>Viridiplantae</taxon>
        <taxon>Streptophyta</taxon>
        <taxon>Embryophyta</taxon>
        <taxon>Tracheophyta</taxon>
        <taxon>Spermatophyta</taxon>
        <taxon>Magnoliopsida</taxon>
        <taxon>eudicotyledons</taxon>
        <taxon>Gunneridae</taxon>
        <taxon>Pentapetalae</taxon>
        <taxon>asterids</taxon>
        <taxon>lamiids</taxon>
        <taxon>Lamiales</taxon>
        <taxon>Pedaliaceae</taxon>
        <taxon>Sesamum</taxon>
    </lineage>
</organism>
<feature type="compositionally biased region" description="Polar residues" evidence="1">
    <location>
        <begin position="119"/>
        <end position="132"/>
    </location>
</feature>
<accession>A0AAW2KA08</accession>
<reference evidence="2" key="1">
    <citation type="submission" date="2020-06" db="EMBL/GenBank/DDBJ databases">
        <authorList>
            <person name="Li T."/>
            <person name="Hu X."/>
            <person name="Zhang T."/>
            <person name="Song X."/>
            <person name="Zhang H."/>
            <person name="Dai N."/>
            <person name="Sheng W."/>
            <person name="Hou X."/>
            <person name="Wei L."/>
        </authorList>
    </citation>
    <scope>NUCLEOTIDE SEQUENCE</scope>
    <source>
        <strain evidence="2">G02</strain>
        <tissue evidence="2">Leaf</tissue>
    </source>
</reference>
<name>A0AAW2KA08_SESRA</name>
<feature type="region of interest" description="Disordered" evidence="1">
    <location>
        <begin position="110"/>
        <end position="132"/>
    </location>
</feature>
<sequence length="325" mass="36792">MATREWMSPMAENHRRYGFQTNWNAQLANRVSIRDIEKGISDFTALVHHLFVGQIPTTKVSGNCSIPGHPENACPSLQHNLIWETNAVRGFPSYDFYSESYNPGFYRNKGKPATHRESNLSTSHENGDIRNSSIPRVAITNRNTSSGEREYDDTPGMSKLQEDEKEILNTSLKVKINTPVLELKALAYHLQCLYLGVSEILSNIIFQELVKEQYELKLNEKEVLRSSKEKTQGFTDIILKKLFEVGKKVLFYKFRLKLIQGKLGSSWLGHFESVNIFSHGVARLKSLDMRQIVKVNGHRLKSFLGGGGVTTIIGIVLASLQQLTH</sequence>
<evidence type="ECO:0000313" key="2">
    <source>
        <dbReference type="EMBL" id="KAL0303223.1"/>
    </source>
</evidence>
<proteinExistence type="predicted"/>
<comment type="caution">
    <text evidence="2">The sequence shown here is derived from an EMBL/GenBank/DDBJ whole genome shotgun (WGS) entry which is preliminary data.</text>
</comment>
<dbReference type="EMBL" id="JACGWJ010000029">
    <property type="protein sequence ID" value="KAL0303223.1"/>
    <property type="molecule type" value="Genomic_DNA"/>
</dbReference>
<reference evidence="2" key="2">
    <citation type="journal article" date="2024" name="Plant">
        <title>Genomic evolution and insights into agronomic trait innovations of Sesamum species.</title>
        <authorList>
            <person name="Miao H."/>
            <person name="Wang L."/>
            <person name="Qu L."/>
            <person name="Liu H."/>
            <person name="Sun Y."/>
            <person name="Le M."/>
            <person name="Wang Q."/>
            <person name="Wei S."/>
            <person name="Zheng Y."/>
            <person name="Lin W."/>
            <person name="Duan Y."/>
            <person name="Cao H."/>
            <person name="Xiong S."/>
            <person name="Wang X."/>
            <person name="Wei L."/>
            <person name="Li C."/>
            <person name="Ma Q."/>
            <person name="Ju M."/>
            <person name="Zhao R."/>
            <person name="Li G."/>
            <person name="Mu C."/>
            <person name="Tian Q."/>
            <person name="Mei H."/>
            <person name="Zhang T."/>
            <person name="Gao T."/>
            <person name="Zhang H."/>
        </authorList>
    </citation>
    <scope>NUCLEOTIDE SEQUENCE</scope>
    <source>
        <strain evidence="2">G02</strain>
    </source>
</reference>
<evidence type="ECO:0000256" key="1">
    <source>
        <dbReference type="SAM" id="MobiDB-lite"/>
    </source>
</evidence>
<protein>
    <submittedName>
        <fullName evidence="2">Uncharacterized protein</fullName>
    </submittedName>
</protein>
<gene>
    <name evidence="2" type="ORF">Sradi_6190400</name>
</gene>